<dbReference type="EMBL" id="LT670817">
    <property type="protein sequence ID" value="SHG87851.1"/>
    <property type="molecule type" value="Genomic_DNA"/>
</dbReference>
<reference evidence="1 2" key="1">
    <citation type="submission" date="2016-11" db="EMBL/GenBank/DDBJ databases">
        <authorList>
            <person name="Jaros S."/>
            <person name="Januszkiewicz K."/>
            <person name="Wedrychowicz H."/>
        </authorList>
    </citation>
    <scope>NUCLEOTIDE SEQUENCE [LARGE SCALE GENOMIC DNA]</scope>
    <source>
        <strain evidence="1 2">GAS138</strain>
    </source>
</reference>
<gene>
    <name evidence="1" type="ORF">SAMN05443248_2960</name>
</gene>
<sequence>MKLLLAFFRIRHLLQIEQIAGEVTAEIDAYDRALGGTPPRYNDSKPPDADDYNAILSITERLRR</sequence>
<name>A0A1M5NEA6_9BRAD</name>
<dbReference type="AlphaFoldDB" id="A0A1M5NEA6"/>
<evidence type="ECO:0000313" key="1">
    <source>
        <dbReference type="EMBL" id="SHG87851.1"/>
    </source>
</evidence>
<protein>
    <submittedName>
        <fullName evidence="1">Uncharacterized protein</fullName>
    </submittedName>
</protein>
<dbReference type="Proteomes" id="UP000189796">
    <property type="component" value="Chromosome I"/>
</dbReference>
<evidence type="ECO:0000313" key="2">
    <source>
        <dbReference type="Proteomes" id="UP000189796"/>
    </source>
</evidence>
<organism evidence="1 2">
    <name type="scientific">Bradyrhizobium erythrophlei</name>
    <dbReference type="NCBI Taxonomy" id="1437360"/>
    <lineage>
        <taxon>Bacteria</taxon>
        <taxon>Pseudomonadati</taxon>
        <taxon>Pseudomonadota</taxon>
        <taxon>Alphaproteobacteria</taxon>
        <taxon>Hyphomicrobiales</taxon>
        <taxon>Nitrobacteraceae</taxon>
        <taxon>Bradyrhizobium</taxon>
    </lineage>
</organism>
<accession>A0A1M5NEA6</accession>
<proteinExistence type="predicted"/>
<dbReference type="RefSeq" id="WP_079601885.1">
    <property type="nucleotide sequence ID" value="NZ_LT670817.1"/>
</dbReference>